<feature type="region of interest" description="Disordered" evidence="1">
    <location>
        <begin position="75"/>
        <end position="123"/>
    </location>
</feature>
<dbReference type="Pfam" id="PF00881">
    <property type="entry name" value="Nitroreductase"/>
    <property type="match status" value="1"/>
</dbReference>
<proteinExistence type="predicted"/>
<dbReference type="InterPro" id="IPR000415">
    <property type="entry name" value="Nitroreductase-like"/>
</dbReference>
<name>A0ABX3X8H4_9BRAD</name>
<evidence type="ECO:0000259" key="2">
    <source>
        <dbReference type="Pfam" id="PF00881"/>
    </source>
</evidence>
<dbReference type="Gene3D" id="3.40.109.10">
    <property type="entry name" value="NADH Oxidase"/>
    <property type="match status" value="1"/>
</dbReference>
<comment type="caution">
    <text evidence="3">The sequence shown here is derived from an EMBL/GenBank/DDBJ whole genome shotgun (WGS) entry which is preliminary data.</text>
</comment>
<dbReference type="SUPFAM" id="SSF55469">
    <property type="entry name" value="FMN-dependent nitroreductase-like"/>
    <property type="match status" value="1"/>
</dbReference>
<evidence type="ECO:0000256" key="1">
    <source>
        <dbReference type="SAM" id="MobiDB-lite"/>
    </source>
</evidence>
<feature type="compositionally biased region" description="Polar residues" evidence="1">
    <location>
        <begin position="100"/>
        <end position="111"/>
    </location>
</feature>
<evidence type="ECO:0000313" key="3">
    <source>
        <dbReference type="EMBL" id="OSJ32854.1"/>
    </source>
</evidence>
<gene>
    <name evidence="3" type="ORF">BST63_06740</name>
</gene>
<evidence type="ECO:0000313" key="4">
    <source>
        <dbReference type="Proteomes" id="UP000193884"/>
    </source>
</evidence>
<accession>A0ABX3X8H4</accession>
<dbReference type="Proteomes" id="UP000193884">
    <property type="component" value="Unassembled WGS sequence"/>
</dbReference>
<feature type="domain" description="Nitroreductase" evidence="2">
    <location>
        <begin position="23"/>
        <end position="81"/>
    </location>
</feature>
<dbReference type="InterPro" id="IPR029479">
    <property type="entry name" value="Nitroreductase"/>
</dbReference>
<protein>
    <recommendedName>
        <fullName evidence="2">Nitroreductase domain-containing protein</fullName>
    </recommendedName>
</protein>
<sequence length="123" mass="12659">MCGPEEAVIGPSEQSPIDEIMTRRIACRDFCDAPIPRRTIEQILHVARFAPSGANIQPGHVCVLSGAAKANVNARSSHGLEGSVQGSGSGGQHPDGAAGTSFQQGPPTKQPVNFGAVWSASAV</sequence>
<organism evidence="3 4">
    <name type="scientific">Bradyrhizobium canariense</name>
    <dbReference type="NCBI Taxonomy" id="255045"/>
    <lineage>
        <taxon>Bacteria</taxon>
        <taxon>Pseudomonadati</taxon>
        <taxon>Pseudomonadota</taxon>
        <taxon>Alphaproteobacteria</taxon>
        <taxon>Hyphomicrobiales</taxon>
        <taxon>Nitrobacteraceae</taxon>
        <taxon>Bradyrhizobium</taxon>
    </lineage>
</organism>
<keyword evidence="4" id="KW-1185">Reference proteome</keyword>
<dbReference type="EMBL" id="NAFK01000139">
    <property type="protein sequence ID" value="OSJ32854.1"/>
    <property type="molecule type" value="Genomic_DNA"/>
</dbReference>
<reference evidence="3 4" key="1">
    <citation type="submission" date="2017-03" db="EMBL/GenBank/DDBJ databases">
        <title>Whole genome sequences of fourteen strains of Bradyrhizobium canariense and one strain of Bradyrhizobium japonicum isolated from Lupinus (Papilionoideae: Genisteae) species in Algeria.</title>
        <authorList>
            <person name="Crovadore J."/>
            <person name="Chekireb D."/>
            <person name="Brachmann A."/>
            <person name="Chablais R."/>
            <person name="Cochard B."/>
            <person name="Lefort F."/>
        </authorList>
    </citation>
    <scope>NUCLEOTIDE SEQUENCE [LARGE SCALE GENOMIC DNA]</scope>
    <source>
        <strain evidence="3 4">UBMAN05</strain>
    </source>
</reference>